<organism evidence="2 3">
    <name type="scientific">Pyricularia oryzae</name>
    <name type="common">Rice blast fungus</name>
    <name type="synonym">Magnaporthe oryzae</name>
    <dbReference type="NCBI Taxonomy" id="318829"/>
    <lineage>
        <taxon>Eukaryota</taxon>
        <taxon>Fungi</taxon>
        <taxon>Dikarya</taxon>
        <taxon>Ascomycota</taxon>
        <taxon>Pezizomycotina</taxon>
        <taxon>Sordariomycetes</taxon>
        <taxon>Sordariomycetidae</taxon>
        <taxon>Magnaporthales</taxon>
        <taxon>Pyriculariaceae</taxon>
        <taxon>Pyricularia</taxon>
    </lineage>
</organism>
<protein>
    <submittedName>
        <fullName evidence="2">Uncharacterized protein</fullName>
    </submittedName>
</protein>
<dbReference type="VEuPathDB" id="FungiDB:M_BR32_EuGene_00030471"/>
<feature type="compositionally biased region" description="Polar residues" evidence="1">
    <location>
        <begin position="1"/>
        <end position="16"/>
    </location>
</feature>
<dbReference type="AlphaFoldDB" id="A0A4P7NJ83"/>
<name>A0A4P7NJ83_PYROR</name>
<feature type="region of interest" description="Disordered" evidence="1">
    <location>
        <begin position="1"/>
        <end position="55"/>
    </location>
</feature>
<dbReference type="Proteomes" id="UP000294847">
    <property type="component" value="Chromosome 5"/>
</dbReference>
<feature type="compositionally biased region" description="Low complexity" evidence="1">
    <location>
        <begin position="164"/>
        <end position="188"/>
    </location>
</feature>
<reference evidence="2 3" key="1">
    <citation type="journal article" date="2019" name="Mol. Biol. Evol.">
        <title>Blast fungal genomes show frequent chromosomal changes, gene gains and losses, and effector gene turnover.</title>
        <authorList>
            <person name="Gomez Luciano L.B."/>
            <person name="Jason Tsai I."/>
            <person name="Chuma I."/>
            <person name="Tosa Y."/>
            <person name="Chen Y.H."/>
            <person name="Li J.Y."/>
            <person name="Li M.Y."/>
            <person name="Jade Lu M.Y."/>
            <person name="Nakayashiki H."/>
            <person name="Li W.H."/>
        </authorList>
    </citation>
    <scope>NUCLEOTIDE SEQUENCE [LARGE SCALE GENOMIC DNA]</scope>
    <source>
        <strain evidence="2">MZ5-1-6</strain>
    </source>
</reference>
<sequence length="205" mass="20788">MSQKITGKNLSYSQNLPPFLARLQGQGRGPADGPDPILAGRRRAARPRDDGEDAPVVLDEQGNVVDDVRVGVDGSAVRTAFGCGDDEGAGEEGDKNAGEGAVDGAKREVGIGARKRKVAPGKVIGGADEDDEDDGSVDEVPGKKMGKGGKSKAAVTDHDAGGETTQAVAASKKASATSTGVGKSTSSKGQKKAKKIKLSFGDDGD</sequence>
<evidence type="ECO:0000313" key="3">
    <source>
        <dbReference type="Proteomes" id="UP000294847"/>
    </source>
</evidence>
<gene>
    <name evidence="2" type="ORF">PoMZ_10910</name>
</gene>
<feature type="compositionally biased region" description="Acidic residues" evidence="1">
    <location>
        <begin position="127"/>
        <end position="137"/>
    </location>
</feature>
<proteinExistence type="predicted"/>
<evidence type="ECO:0000313" key="2">
    <source>
        <dbReference type="EMBL" id="QBZ62036.1"/>
    </source>
</evidence>
<dbReference type="EMBL" id="CP034208">
    <property type="protein sequence ID" value="QBZ62036.1"/>
    <property type="molecule type" value="Genomic_DNA"/>
</dbReference>
<dbReference type="InterPro" id="IPR027911">
    <property type="entry name" value="DUF4604"/>
</dbReference>
<feature type="region of interest" description="Disordered" evidence="1">
    <location>
        <begin position="81"/>
        <end position="205"/>
    </location>
</feature>
<evidence type="ECO:0000256" key="1">
    <source>
        <dbReference type="SAM" id="MobiDB-lite"/>
    </source>
</evidence>
<dbReference type="Pfam" id="PF15377">
    <property type="entry name" value="DUF4604"/>
    <property type="match status" value="1"/>
</dbReference>
<accession>A0A4P7NJ83</accession>
<dbReference type="OMA" id="HPIARNK"/>